<accession>A0ACC2XAF0</accession>
<dbReference type="EMBL" id="JASBWV010000021">
    <property type="protein sequence ID" value="KAJ9120329.1"/>
    <property type="molecule type" value="Genomic_DNA"/>
</dbReference>
<sequence length="689" mass="74308">MEAYTDLATSTFQAAAAVLVVCGVGYCSSGTDSTVSALALLPLSKKVLLPCFIFATFATSTVLEWRSIWKLWPIVMFTLIHHVISVALGVGLHLVAKCPGWMIESISFNNVSSFPILLWYALYQLTSFKGGDVLLSHLRWRTMETNSDIFLRGLSYLAVNLVVTEFARAVLSFATGVVKPVVVQLEDIPEGEGASVLEHDEDSAESDVDEHPEATESTPLVAKQWTGSPYSPRRLTAPLSAVSPLAFASLAGLVVGLIPGVKHRVADDTSSFWQTFGVAILFLGMVFPVVEMLGIGAGLKAGSKKRPEEKVPPTLGLVLTLAAWKYVALPAAMIAMAYGFRKSLPTKVFLYDPVFAFVLGTMTLSPPSFPVSTSPYRTSVHLTTTALYLMTPLATSAAIATVGRGVSYDTDFDIKRALKSAAGGGLAGAAAMVLQVLALMPLRTIMNYQYRYGGSIKGATKKLYDDGGYKRYYAGLAAALFQGPLSRFGDTAANAGIFALLESLTWPVLVKTIAASLASATFRMLLTPIDTLKTTQQTQGGVAGLRLLRERIKEHGISCLFWGAFGTAGATFVGHYPWFGTYNYLQAHLPASHTLVQQLFRQAFIGFAASVVSDTISNSLRVIKTYRQVHERDVGYIEAAREIIRTEGLPGLFGRGLPTRLLANGIQGLLFSVLWKLFSDLIAQHGGKA</sequence>
<reference evidence="1" key="1">
    <citation type="submission" date="2023-04" db="EMBL/GenBank/DDBJ databases">
        <title>Draft Genome sequencing of Naganishia species isolated from polar environments using Oxford Nanopore Technology.</title>
        <authorList>
            <person name="Leo P."/>
            <person name="Venkateswaran K."/>
        </authorList>
    </citation>
    <scope>NUCLEOTIDE SEQUENCE</scope>
    <source>
        <strain evidence="1">DBVPG 5303</strain>
    </source>
</reference>
<organism evidence="1 2">
    <name type="scientific">Naganishia onofrii</name>
    <dbReference type="NCBI Taxonomy" id="1851511"/>
    <lineage>
        <taxon>Eukaryota</taxon>
        <taxon>Fungi</taxon>
        <taxon>Dikarya</taxon>
        <taxon>Basidiomycota</taxon>
        <taxon>Agaricomycotina</taxon>
        <taxon>Tremellomycetes</taxon>
        <taxon>Filobasidiales</taxon>
        <taxon>Filobasidiaceae</taxon>
        <taxon>Naganishia</taxon>
    </lineage>
</organism>
<protein>
    <submittedName>
        <fullName evidence="1">Uncharacterized protein</fullName>
    </submittedName>
</protein>
<dbReference type="Proteomes" id="UP001234202">
    <property type="component" value="Unassembled WGS sequence"/>
</dbReference>
<comment type="caution">
    <text evidence="1">The sequence shown here is derived from an EMBL/GenBank/DDBJ whole genome shotgun (WGS) entry which is preliminary data.</text>
</comment>
<name>A0ACC2XAF0_9TREE</name>
<proteinExistence type="predicted"/>
<keyword evidence="2" id="KW-1185">Reference proteome</keyword>
<gene>
    <name evidence="1" type="ORF">QFC24_005283</name>
</gene>
<evidence type="ECO:0000313" key="1">
    <source>
        <dbReference type="EMBL" id="KAJ9120329.1"/>
    </source>
</evidence>
<evidence type="ECO:0000313" key="2">
    <source>
        <dbReference type="Proteomes" id="UP001234202"/>
    </source>
</evidence>